<name>A0A4U8W9S0_9NOCA</name>
<feature type="domain" description="NAD-dependent epimerase/dehydratase" evidence="1">
    <location>
        <begin position="3"/>
        <end position="210"/>
    </location>
</feature>
<dbReference type="RefSeq" id="WP_130917424.1">
    <property type="nucleotide sequence ID" value="NZ_LR215973.1"/>
</dbReference>
<evidence type="ECO:0000313" key="3">
    <source>
        <dbReference type="Proteomes" id="UP000290439"/>
    </source>
</evidence>
<dbReference type="EMBL" id="LR215973">
    <property type="protein sequence ID" value="VFA99057.1"/>
    <property type="molecule type" value="Genomic_DNA"/>
</dbReference>
<reference evidence="2 3" key="1">
    <citation type="submission" date="2019-02" db="EMBL/GenBank/DDBJ databases">
        <authorList>
            <consortium name="Pathogen Informatics"/>
        </authorList>
    </citation>
    <scope>NUCLEOTIDE SEQUENCE [LARGE SCALE GENOMIC DNA]</scope>
    <source>
        <strain evidence="2 3">3012STDY6756504</strain>
    </source>
</reference>
<dbReference type="AlphaFoldDB" id="A0A4U8W9S0"/>
<dbReference type="GO" id="GO:0004029">
    <property type="term" value="F:aldehyde dehydrogenase (NAD+) activity"/>
    <property type="evidence" value="ECO:0007669"/>
    <property type="project" value="TreeGrafter"/>
</dbReference>
<gene>
    <name evidence="2" type="ORF">NCTC10797_02836</name>
</gene>
<dbReference type="Pfam" id="PF01370">
    <property type="entry name" value="Epimerase"/>
    <property type="match status" value="1"/>
</dbReference>
<dbReference type="PANTHER" id="PTHR48079">
    <property type="entry name" value="PROTEIN YEEZ"/>
    <property type="match status" value="1"/>
</dbReference>
<organism evidence="2 3">
    <name type="scientific">Nocardia cyriacigeorgica</name>
    <dbReference type="NCBI Taxonomy" id="135487"/>
    <lineage>
        <taxon>Bacteria</taxon>
        <taxon>Bacillati</taxon>
        <taxon>Actinomycetota</taxon>
        <taxon>Actinomycetes</taxon>
        <taxon>Mycobacteriales</taxon>
        <taxon>Nocardiaceae</taxon>
        <taxon>Nocardia</taxon>
    </lineage>
</organism>
<dbReference type="InterPro" id="IPR036291">
    <property type="entry name" value="NAD(P)-bd_dom_sf"/>
</dbReference>
<dbReference type="SUPFAM" id="SSF51735">
    <property type="entry name" value="NAD(P)-binding Rossmann-fold domains"/>
    <property type="match status" value="1"/>
</dbReference>
<evidence type="ECO:0000313" key="2">
    <source>
        <dbReference type="EMBL" id="VFA99057.1"/>
    </source>
</evidence>
<dbReference type="Proteomes" id="UP000290439">
    <property type="component" value="Chromosome"/>
</dbReference>
<protein>
    <submittedName>
        <fullName evidence="2">NADH-flavin reductase</fullName>
    </submittedName>
</protein>
<dbReference type="Gene3D" id="3.40.50.720">
    <property type="entry name" value="NAD(P)-binding Rossmann-like Domain"/>
    <property type="match status" value="1"/>
</dbReference>
<sequence>MRVLVTGASGTIGSAVARALIGRSHTVIGTVTAADRPVPAGVEPLVADLFDPAALTAAAASVDAAVHTASSNDERAGELDNTVVAALIEAFAGTGKAFAYTSGLWLHGNSGDTVTTEESPFDPPLVVSWRPAVEKLLEEAVARDVRTIRIRPGLVYGGGRGYVPMLLSPQNDDDGAVVRHFADGSNRWSVIHADDLGELYALAVESAPAGSVYLGTLDESVQVKAAAQVVATKHDARVQDWDPTDAQQYWSVMVEAFLLDQVATSAKARKELGWTPSQPGLLEELAAL</sequence>
<proteinExistence type="predicted"/>
<dbReference type="GO" id="GO:0005737">
    <property type="term" value="C:cytoplasm"/>
    <property type="evidence" value="ECO:0007669"/>
    <property type="project" value="TreeGrafter"/>
</dbReference>
<accession>A0A4U8W9S0</accession>
<evidence type="ECO:0000259" key="1">
    <source>
        <dbReference type="Pfam" id="PF01370"/>
    </source>
</evidence>
<dbReference type="InterPro" id="IPR051783">
    <property type="entry name" value="NAD(P)-dependent_oxidoreduct"/>
</dbReference>
<dbReference type="InterPro" id="IPR001509">
    <property type="entry name" value="Epimerase_deHydtase"/>
</dbReference>
<dbReference type="PANTHER" id="PTHR48079:SF6">
    <property type="entry name" value="NAD(P)-BINDING DOMAIN-CONTAINING PROTEIN-RELATED"/>
    <property type="match status" value="1"/>
</dbReference>